<evidence type="ECO:0000313" key="4">
    <source>
        <dbReference type="Proteomes" id="UP000264589"/>
    </source>
</evidence>
<keyword evidence="4" id="KW-1185">Reference proteome</keyword>
<dbReference type="OrthoDB" id="9342567at2"/>
<dbReference type="InterPro" id="IPR013216">
    <property type="entry name" value="Methyltransf_11"/>
</dbReference>
<protein>
    <submittedName>
        <fullName evidence="3">Methyltransferase domain-containing protein</fullName>
    </submittedName>
</protein>
<keyword evidence="3" id="KW-0808">Transferase</keyword>
<feature type="region of interest" description="Disordered" evidence="1">
    <location>
        <begin position="19"/>
        <end position="76"/>
    </location>
</feature>
<evidence type="ECO:0000313" key="3">
    <source>
        <dbReference type="EMBL" id="RFB04674.1"/>
    </source>
</evidence>
<evidence type="ECO:0000256" key="1">
    <source>
        <dbReference type="SAM" id="MobiDB-lite"/>
    </source>
</evidence>
<dbReference type="AlphaFoldDB" id="A0A371RGU3"/>
<feature type="compositionally biased region" description="Basic and acidic residues" evidence="1">
    <location>
        <begin position="56"/>
        <end position="73"/>
    </location>
</feature>
<name>A0A371RGU3_9PROT</name>
<dbReference type="Pfam" id="PF08241">
    <property type="entry name" value="Methyltransf_11"/>
    <property type="match status" value="1"/>
</dbReference>
<dbReference type="GO" id="GO:0008757">
    <property type="term" value="F:S-adenosylmethionine-dependent methyltransferase activity"/>
    <property type="evidence" value="ECO:0007669"/>
    <property type="project" value="InterPro"/>
</dbReference>
<dbReference type="InParanoid" id="A0A371RGU3"/>
<evidence type="ECO:0000259" key="2">
    <source>
        <dbReference type="Pfam" id="PF08241"/>
    </source>
</evidence>
<dbReference type="Gene3D" id="3.40.50.150">
    <property type="entry name" value="Vaccinia Virus protein VP39"/>
    <property type="match status" value="1"/>
</dbReference>
<comment type="caution">
    <text evidence="3">The sequence shown here is derived from an EMBL/GenBank/DDBJ whole genome shotgun (WGS) entry which is preliminary data.</text>
</comment>
<feature type="domain" description="Methyltransferase type 11" evidence="2">
    <location>
        <begin position="133"/>
        <end position="198"/>
    </location>
</feature>
<proteinExistence type="predicted"/>
<dbReference type="GO" id="GO:0032259">
    <property type="term" value="P:methylation"/>
    <property type="evidence" value="ECO:0007669"/>
    <property type="project" value="UniProtKB-KW"/>
</dbReference>
<dbReference type="PROSITE" id="PS51257">
    <property type="entry name" value="PROKAR_LIPOPROTEIN"/>
    <property type="match status" value="1"/>
</dbReference>
<dbReference type="SUPFAM" id="SSF53335">
    <property type="entry name" value="S-adenosyl-L-methionine-dependent methyltransferases"/>
    <property type="match status" value="1"/>
</dbReference>
<dbReference type="Proteomes" id="UP000264589">
    <property type="component" value="Unassembled WGS sequence"/>
</dbReference>
<gene>
    <name evidence="3" type="ORF">DX908_04900</name>
</gene>
<dbReference type="EMBL" id="QUQO01000001">
    <property type="protein sequence ID" value="RFB04674.1"/>
    <property type="molecule type" value="Genomic_DNA"/>
</dbReference>
<accession>A0A371RGU3</accession>
<organism evidence="3 4">
    <name type="scientific">Parvularcula marina</name>
    <dbReference type="NCBI Taxonomy" id="2292771"/>
    <lineage>
        <taxon>Bacteria</taxon>
        <taxon>Pseudomonadati</taxon>
        <taxon>Pseudomonadota</taxon>
        <taxon>Alphaproteobacteria</taxon>
        <taxon>Parvularculales</taxon>
        <taxon>Parvularculaceae</taxon>
        <taxon>Parvularcula</taxon>
    </lineage>
</organism>
<sequence>MKWTTSIFALAAFGLAACGGGESEEPAAPETAAPEMAAEEEPTPEVVDPVAGSVAHPDRPADDVEGDERRKPAETLGFIGLEPGMTVIDMEAGGGYFTELYSRVVGEGGKVYMQNPPSFDGFLGDALETRLGGERLGNVVVMRTNFDNLDAPDGSVDVVTWIQGPHELWFEVNGESLGDPEATFAEIARVLKPGGVFVAIDHRAAEGAGTEAGGTVHRIEEEIIRSYAEGAGLVFKSSADFLSNPDDPLTNSVFDPSIRGQTDQFVIAYGKPE</sequence>
<keyword evidence="3" id="KW-0489">Methyltransferase</keyword>
<dbReference type="RefSeq" id="WP_116391306.1">
    <property type="nucleotide sequence ID" value="NZ_QUQO01000001.1"/>
</dbReference>
<dbReference type="CDD" id="cd02440">
    <property type="entry name" value="AdoMet_MTases"/>
    <property type="match status" value="1"/>
</dbReference>
<reference evidence="3 4" key="1">
    <citation type="submission" date="2018-08" db="EMBL/GenBank/DDBJ databases">
        <title>Parvularcula sp. SM1705, isolated from surface water of the South Sea China.</title>
        <authorList>
            <person name="Sun L."/>
        </authorList>
    </citation>
    <scope>NUCLEOTIDE SEQUENCE [LARGE SCALE GENOMIC DNA]</scope>
    <source>
        <strain evidence="3 4">SM1705</strain>
    </source>
</reference>
<dbReference type="InterPro" id="IPR029063">
    <property type="entry name" value="SAM-dependent_MTases_sf"/>
</dbReference>